<evidence type="ECO:0000313" key="11">
    <source>
        <dbReference type="RefSeq" id="XP_023931105.1"/>
    </source>
</evidence>
<evidence type="ECO:0000256" key="6">
    <source>
        <dbReference type="ARBA" id="ARBA00022840"/>
    </source>
</evidence>
<dbReference type="FunCoup" id="A0A2R2MLM7">
    <property type="interactions" value="2259"/>
</dbReference>
<keyword evidence="4 7" id="KW-0547">Nucleotide-binding</keyword>
<keyword evidence="2" id="KW-0723">Serine/threonine-protein kinase</keyword>
<evidence type="ECO:0000256" key="3">
    <source>
        <dbReference type="ARBA" id="ARBA00022679"/>
    </source>
</evidence>
<dbReference type="SMART" id="SM00220">
    <property type="entry name" value="S_TKc"/>
    <property type="match status" value="1"/>
</dbReference>
<dbReference type="EC" id="2.7.11.1" evidence="1"/>
<dbReference type="PANTHER" id="PTHR44167">
    <property type="entry name" value="OVARIAN-SPECIFIC SERINE/THREONINE-PROTEIN KINASE LOK-RELATED"/>
    <property type="match status" value="1"/>
</dbReference>
<evidence type="ECO:0000313" key="10">
    <source>
        <dbReference type="Proteomes" id="UP000085678"/>
    </source>
</evidence>
<feature type="compositionally biased region" description="Basic and acidic residues" evidence="8">
    <location>
        <begin position="257"/>
        <end position="267"/>
    </location>
</feature>
<keyword evidence="3" id="KW-0808">Transferase</keyword>
<dbReference type="OrthoDB" id="10020333at2759"/>
<dbReference type="Gene3D" id="1.10.510.10">
    <property type="entry name" value="Transferase(Phosphotransferase) domain 1"/>
    <property type="match status" value="3"/>
</dbReference>
<dbReference type="Gene3D" id="3.30.200.20">
    <property type="entry name" value="Phosphorylase Kinase, domain 1"/>
    <property type="match status" value="1"/>
</dbReference>
<evidence type="ECO:0000259" key="9">
    <source>
        <dbReference type="PROSITE" id="PS50011"/>
    </source>
</evidence>
<dbReference type="PROSITE" id="PS00107">
    <property type="entry name" value="PROTEIN_KINASE_ATP"/>
    <property type="match status" value="1"/>
</dbReference>
<evidence type="ECO:0000256" key="1">
    <source>
        <dbReference type="ARBA" id="ARBA00012513"/>
    </source>
</evidence>
<dbReference type="RefSeq" id="XP_023931105.1">
    <property type="nucleotide sequence ID" value="XM_024075337.1"/>
</dbReference>
<evidence type="ECO:0000256" key="2">
    <source>
        <dbReference type="ARBA" id="ARBA00022527"/>
    </source>
</evidence>
<evidence type="ECO:0000256" key="4">
    <source>
        <dbReference type="ARBA" id="ARBA00022741"/>
    </source>
</evidence>
<dbReference type="InParanoid" id="A0A2R2MLM7"/>
<dbReference type="PROSITE" id="PS00108">
    <property type="entry name" value="PROTEIN_KINASE_ST"/>
    <property type="match status" value="1"/>
</dbReference>
<feature type="region of interest" description="Disordered" evidence="8">
    <location>
        <begin position="214"/>
        <end position="267"/>
    </location>
</feature>
<dbReference type="Pfam" id="PF00069">
    <property type="entry name" value="Pkinase"/>
    <property type="match status" value="3"/>
</dbReference>
<dbReference type="InterPro" id="IPR017441">
    <property type="entry name" value="Protein_kinase_ATP_BS"/>
</dbReference>
<proteinExistence type="predicted"/>
<evidence type="ECO:0000256" key="8">
    <source>
        <dbReference type="SAM" id="MobiDB-lite"/>
    </source>
</evidence>
<dbReference type="InterPro" id="IPR011009">
    <property type="entry name" value="Kinase-like_dom_sf"/>
</dbReference>
<evidence type="ECO:0000256" key="7">
    <source>
        <dbReference type="PROSITE-ProRule" id="PRU10141"/>
    </source>
</evidence>
<feature type="binding site" evidence="7">
    <location>
        <position position="63"/>
    </location>
    <ligand>
        <name>ATP</name>
        <dbReference type="ChEBI" id="CHEBI:30616"/>
    </ligand>
</feature>
<dbReference type="GO" id="GO:0004674">
    <property type="term" value="F:protein serine/threonine kinase activity"/>
    <property type="evidence" value="ECO:0007669"/>
    <property type="project" value="UniProtKB-KW"/>
</dbReference>
<dbReference type="GeneID" id="106178516"/>
<dbReference type="GO" id="GO:0005634">
    <property type="term" value="C:nucleus"/>
    <property type="evidence" value="ECO:0007669"/>
    <property type="project" value="TreeGrafter"/>
</dbReference>
<dbReference type="GO" id="GO:0044773">
    <property type="term" value="P:mitotic DNA damage checkpoint signaling"/>
    <property type="evidence" value="ECO:0007669"/>
    <property type="project" value="TreeGrafter"/>
</dbReference>
<dbReference type="SUPFAM" id="SSF56112">
    <property type="entry name" value="Protein kinase-like (PK-like)"/>
    <property type="match status" value="2"/>
</dbReference>
<sequence>MIEDPLEFLTLEEQDEIENLYQYVPKVKEMFQVLKKIGEGTFSKVYLAKLKQHPNVTQYFALKHLVPTSKPERIERELKCLLQMGGKNNVMGVKLCLRERDHVVIVMPYFQHDVFQDYITSMNVEEMREYMRNLLVSLAQVHQYNIIHRDVKPSNFLYNRKLKKYALVDFGLAQDSSSTLATPILFQSHPQTNRTSQEKKPVVSVKQLTDTPTLSKQCQSDVSSVPLKRQAATPLASPNKRKARCSLENENTPKLSPKKDFQSSQKLEEISTNPKITRIRASTEEDKAIMNKLSHTMGHNLTPPTPDLTTVAFTKSKSPRRFALAKRTLLVHGNDQGSLFGQGKAHTLANRQALAKSKPSFGTRLSCGTVSPSPCQCFGLPQVCRVCVARSRQEAPRAGTPGFRAPEVLMKHQHQTTAVDIWSAGIIFLSILSGRYPFFKASDDMVSLAQLITVDIWSAGIIFLSILSGRYPFFKASDDMVSLAQLISLMGTMEVKMSARTYGKELTCCPVVKPLDLQVVCEKLQAAPKRGKGHGKKSPPSSSDKENGGRIGIPDTAYDLLKRLLDLNPATRITAKEAIKHQFFTEHFN</sequence>
<dbReference type="InterPro" id="IPR000719">
    <property type="entry name" value="Prot_kinase_dom"/>
</dbReference>
<dbReference type="GO" id="GO:0005524">
    <property type="term" value="F:ATP binding"/>
    <property type="evidence" value="ECO:0007669"/>
    <property type="project" value="UniProtKB-UniRule"/>
</dbReference>
<dbReference type="PANTHER" id="PTHR44167:SF23">
    <property type="entry name" value="CDC7 KINASE, ISOFORM A-RELATED"/>
    <property type="match status" value="1"/>
</dbReference>
<dbReference type="AlphaFoldDB" id="A0A2R2MLM7"/>
<feature type="domain" description="Protein kinase" evidence="9">
    <location>
        <begin position="31"/>
        <end position="584"/>
    </location>
</feature>
<gene>
    <name evidence="11" type="primary">LOC106178516</name>
</gene>
<reference evidence="11" key="1">
    <citation type="submission" date="2025-08" db="UniProtKB">
        <authorList>
            <consortium name="RefSeq"/>
        </authorList>
    </citation>
    <scope>IDENTIFICATION</scope>
    <source>
        <tissue evidence="11">Gonads</tissue>
    </source>
</reference>
<dbReference type="PROSITE" id="PS50011">
    <property type="entry name" value="PROTEIN_KINASE_DOM"/>
    <property type="match status" value="1"/>
</dbReference>
<dbReference type="Proteomes" id="UP000085678">
    <property type="component" value="Unplaced"/>
</dbReference>
<keyword evidence="6 7" id="KW-0067">ATP-binding</keyword>
<protein>
    <recommendedName>
        <fullName evidence="1">non-specific serine/threonine protein kinase</fullName>
        <ecNumber evidence="1">2.7.11.1</ecNumber>
    </recommendedName>
</protein>
<keyword evidence="10" id="KW-1185">Reference proteome</keyword>
<name>A0A2R2MLM7_LINAN</name>
<feature type="compositionally biased region" description="Polar residues" evidence="8">
    <location>
        <begin position="214"/>
        <end position="223"/>
    </location>
</feature>
<feature type="region of interest" description="Disordered" evidence="8">
    <location>
        <begin position="529"/>
        <end position="551"/>
    </location>
</feature>
<keyword evidence="5" id="KW-0418">Kinase</keyword>
<dbReference type="InterPro" id="IPR008271">
    <property type="entry name" value="Ser/Thr_kinase_AS"/>
</dbReference>
<evidence type="ECO:0000256" key="5">
    <source>
        <dbReference type="ARBA" id="ARBA00022777"/>
    </source>
</evidence>
<dbReference type="KEGG" id="lak:106178516"/>
<accession>A0A2R2MLM7</accession>
<organism evidence="10 11">
    <name type="scientific">Lingula anatina</name>
    <name type="common">Brachiopod</name>
    <name type="synonym">Lingula unguis</name>
    <dbReference type="NCBI Taxonomy" id="7574"/>
    <lineage>
        <taxon>Eukaryota</taxon>
        <taxon>Metazoa</taxon>
        <taxon>Spiralia</taxon>
        <taxon>Lophotrochozoa</taxon>
        <taxon>Brachiopoda</taxon>
        <taxon>Linguliformea</taxon>
        <taxon>Lingulata</taxon>
        <taxon>Lingulida</taxon>
        <taxon>Linguloidea</taxon>
        <taxon>Lingulidae</taxon>
        <taxon>Lingula</taxon>
    </lineage>
</organism>
<dbReference type="STRING" id="7574.A0A2R2MLM7"/>